<dbReference type="InterPro" id="IPR052706">
    <property type="entry name" value="Membrane-Transporter-like"/>
</dbReference>
<feature type="transmembrane region" description="Helical" evidence="5">
    <location>
        <begin position="408"/>
        <end position="426"/>
    </location>
</feature>
<dbReference type="PANTHER" id="PTHR43310">
    <property type="entry name" value="SULFATE TRANSPORTER YBAR-RELATED"/>
    <property type="match status" value="1"/>
</dbReference>
<feature type="transmembrane region" description="Helical" evidence="5">
    <location>
        <begin position="375"/>
        <end position="396"/>
    </location>
</feature>
<feature type="transmembrane region" description="Helical" evidence="5">
    <location>
        <begin position="127"/>
        <end position="148"/>
    </location>
</feature>
<dbReference type="InterPro" id="IPR002645">
    <property type="entry name" value="STAS_dom"/>
</dbReference>
<evidence type="ECO:0000313" key="8">
    <source>
        <dbReference type="Proteomes" id="UP001232001"/>
    </source>
</evidence>
<feature type="transmembrane region" description="Helical" evidence="5">
    <location>
        <begin position="463"/>
        <end position="494"/>
    </location>
</feature>
<feature type="transmembrane region" description="Helical" evidence="5">
    <location>
        <begin position="246"/>
        <end position="263"/>
    </location>
</feature>
<dbReference type="PROSITE" id="PS50801">
    <property type="entry name" value="STAS"/>
    <property type="match status" value="1"/>
</dbReference>
<proteinExistence type="predicted"/>
<reference evidence="7 8" key="1">
    <citation type="submission" date="2023-04" db="EMBL/GenBank/DDBJ databases">
        <title>Tenacibaculum tangerinum sp. nov., isolated from sea tidal flat of South Korea.</title>
        <authorList>
            <person name="Lee S.H."/>
            <person name="Kim J.-J."/>
        </authorList>
    </citation>
    <scope>NUCLEOTIDE SEQUENCE [LARGE SCALE GENOMIC DNA]</scope>
    <source>
        <strain evidence="7 8">GRR-S3-23</strain>
    </source>
</reference>
<dbReference type="EMBL" id="CP122539">
    <property type="protein sequence ID" value="WGH76526.1"/>
    <property type="molecule type" value="Genomic_DNA"/>
</dbReference>
<evidence type="ECO:0000256" key="4">
    <source>
        <dbReference type="ARBA" id="ARBA00023136"/>
    </source>
</evidence>
<keyword evidence="2 5" id="KW-0812">Transmembrane</keyword>
<dbReference type="CDD" id="cd07042">
    <property type="entry name" value="STAS_SulP_like_sulfate_transporter"/>
    <property type="match status" value="1"/>
</dbReference>
<keyword evidence="4 5" id="KW-0472">Membrane</keyword>
<dbReference type="Pfam" id="PF01740">
    <property type="entry name" value="STAS"/>
    <property type="match status" value="1"/>
</dbReference>
<protein>
    <submittedName>
        <fullName evidence="7">SulP family inorganic anion transporter</fullName>
    </submittedName>
</protein>
<dbReference type="SUPFAM" id="SSF52091">
    <property type="entry name" value="SpoIIaa-like"/>
    <property type="match status" value="1"/>
</dbReference>
<evidence type="ECO:0000256" key="5">
    <source>
        <dbReference type="SAM" id="Phobius"/>
    </source>
</evidence>
<keyword evidence="8" id="KW-1185">Reference proteome</keyword>
<dbReference type="Proteomes" id="UP001232001">
    <property type="component" value="Chromosome"/>
</dbReference>
<evidence type="ECO:0000256" key="2">
    <source>
        <dbReference type="ARBA" id="ARBA00022692"/>
    </source>
</evidence>
<sequence length="624" mass="68014">MTEFIRKRMGNVRNDILSGITVALALVPEAVAFAFVAGVDPLVGLYAAFMIGLITAIFGGRPGMISGATGALAVVMVSLVSQGNAMGAEGENLGLYYLFLTVMLMGVIQMLAGVFKLGKFVRLIPHPVMMGFVNGLAIVIFISQVGMFKTFDKDPYGNTLKETEKTTKHFAIKDGNVIDVSTKIPMFKKEGNQLFNITTNQLAYEIHDGKVYDATTKNVQFSVENDFIYDINIKGDSKSFLPTPKLVTMLFFVALTMLIMWGLPRIKATKKLPEALIAILVVSAIVIFSGLNISTVGSFIREGGGEGLKGGFPVPVLETFSKIPMNFETLRFIFPYALILAAIGLIESLMTLNLVDDLTETRGNSNRECLAQGGANIITGLFGGMGGCAMIGQSIINIKGGGRGRLSGITAAVFLLMFILFASSLIEQVPIAALVGVMFMVVIGTFAWSSFRIADKIPKTDLFVLILVSVLTVIFDLAIAVIAGVIVSALVFSWENAKKIRARKRFKEDGTKIYEIWGPLFFGSIAAFNEKFDVKNDPDTIEIDFVESRVSDHSAIEAIFAIVEKYQAVGKKVTLKHLSEDCKLLLYKASPIFTEVIEEAVDDPRYHLAANPEDFPRPLSEYNL</sequence>
<feature type="domain" description="STAS" evidence="6">
    <location>
        <begin position="509"/>
        <end position="575"/>
    </location>
</feature>
<dbReference type="Pfam" id="PF00916">
    <property type="entry name" value="Sulfate_transp"/>
    <property type="match status" value="2"/>
</dbReference>
<feature type="transmembrane region" description="Helical" evidence="5">
    <location>
        <begin position="431"/>
        <end position="451"/>
    </location>
</feature>
<evidence type="ECO:0000256" key="3">
    <source>
        <dbReference type="ARBA" id="ARBA00022989"/>
    </source>
</evidence>
<dbReference type="RefSeq" id="WP_279652390.1">
    <property type="nucleotide sequence ID" value="NZ_CP122539.1"/>
</dbReference>
<dbReference type="Gene3D" id="3.30.750.24">
    <property type="entry name" value="STAS domain"/>
    <property type="match status" value="1"/>
</dbReference>
<dbReference type="InterPro" id="IPR036513">
    <property type="entry name" value="STAS_dom_sf"/>
</dbReference>
<dbReference type="PANTHER" id="PTHR43310:SF1">
    <property type="entry name" value="SULFATE TRANSPORTER YBAR-RELATED"/>
    <property type="match status" value="1"/>
</dbReference>
<dbReference type="InterPro" id="IPR011547">
    <property type="entry name" value="SLC26A/SulP_dom"/>
</dbReference>
<feature type="transmembrane region" description="Helical" evidence="5">
    <location>
        <begin position="65"/>
        <end position="83"/>
    </location>
</feature>
<evidence type="ECO:0000256" key="1">
    <source>
        <dbReference type="ARBA" id="ARBA00004141"/>
    </source>
</evidence>
<evidence type="ECO:0000259" key="6">
    <source>
        <dbReference type="PROSITE" id="PS50801"/>
    </source>
</evidence>
<feature type="transmembrane region" description="Helical" evidence="5">
    <location>
        <begin position="42"/>
        <end position="58"/>
    </location>
</feature>
<keyword evidence="3 5" id="KW-1133">Transmembrane helix</keyword>
<evidence type="ECO:0000313" key="7">
    <source>
        <dbReference type="EMBL" id="WGH76526.1"/>
    </source>
</evidence>
<comment type="subcellular location">
    <subcellularLocation>
        <location evidence="1">Membrane</location>
        <topology evidence="1">Multi-pass membrane protein</topology>
    </subcellularLocation>
</comment>
<organism evidence="7 8">
    <name type="scientific">Tenacibaculum tangerinum</name>
    <dbReference type="NCBI Taxonomy" id="3038772"/>
    <lineage>
        <taxon>Bacteria</taxon>
        <taxon>Pseudomonadati</taxon>
        <taxon>Bacteroidota</taxon>
        <taxon>Flavobacteriia</taxon>
        <taxon>Flavobacteriales</taxon>
        <taxon>Flavobacteriaceae</taxon>
        <taxon>Tenacibaculum</taxon>
    </lineage>
</organism>
<feature type="transmembrane region" description="Helical" evidence="5">
    <location>
        <begin position="275"/>
        <end position="300"/>
    </location>
</feature>
<accession>A0ABY8L523</accession>
<feature type="transmembrane region" description="Helical" evidence="5">
    <location>
        <begin position="95"/>
        <end position="115"/>
    </location>
</feature>
<gene>
    <name evidence="7" type="ORF">P8625_05035</name>
</gene>
<feature type="transmembrane region" description="Helical" evidence="5">
    <location>
        <begin position="333"/>
        <end position="355"/>
    </location>
</feature>
<name>A0ABY8L523_9FLAO</name>